<dbReference type="GO" id="GO:0005524">
    <property type="term" value="F:ATP binding"/>
    <property type="evidence" value="ECO:0007669"/>
    <property type="project" value="UniProtKB-KW"/>
</dbReference>
<dbReference type="GO" id="GO:1990060">
    <property type="term" value="C:maltose transport complex"/>
    <property type="evidence" value="ECO:0007669"/>
    <property type="project" value="TreeGrafter"/>
</dbReference>
<accession>A0A381UBH6</accession>
<dbReference type="GO" id="GO:0055052">
    <property type="term" value="C:ATP-binding cassette (ABC) transporter complex, substrate-binding subunit-containing"/>
    <property type="evidence" value="ECO:0007669"/>
    <property type="project" value="TreeGrafter"/>
</dbReference>
<dbReference type="InterPro" id="IPR047641">
    <property type="entry name" value="ABC_transpr_MalK/UgpC-like"/>
</dbReference>
<dbReference type="InterPro" id="IPR003593">
    <property type="entry name" value="AAA+_ATPase"/>
</dbReference>
<dbReference type="InterPro" id="IPR003439">
    <property type="entry name" value="ABC_transporter-like_ATP-bd"/>
</dbReference>
<dbReference type="InterPro" id="IPR027417">
    <property type="entry name" value="P-loop_NTPase"/>
</dbReference>
<dbReference type="PROSITE" id="PS50893">
    <property type="entry name" value="ABC_TRANSPORTER_2"/>
    <property type="match status" value="1"/>
</dbReference>
<keyword evidence="6" id="KW-0472">Membrane</keyword>
<dbReference type="AlphaFoldDB" id="A0A381UBH6"/>
<dbReference type="GO" id="GO:0016887">
    <property type="term" value="F:ATP hydrolysis activity"/>
    <property type="evidence" value="ECO:0007669"/>
    <property type="project" value="InterPro"/>
</dbReference>
<keyword evidence="1" id="KW-0813">Transport</keyword>
<evidence type="ECO:0000256" key="3">
    <source>
        <dbReference type="ARBA" id="ARBA00022519"/>
    </source>
</evidence>
<dbReference type="SUPFAM" id="SSF52540">
    <property type="entry name" value="P-loop containing nucleoside triphosphate hydrolases"/>
    <property type="match status" value="1"/>
</dbReference>
<organism evidence="8">
    <name type="scientific">marine metagenome</name>
    <dbReference type="NCBI Taxonomy" id="408172"/>
    <lineage>
        <taxon>unclassified sequences</taxon>
        <taxon>metagenomes</taxon>
        <taxon>ecological metagenomes</taxon>
    </lineage>
</organism>
<keyword evidence="2" id="KW-1003">Cell membrane</keyword>
<evidence type="ECO:0000259" key="7">
    <source>
        <dbReference type="PROSITE" id="PS50893"/>
    </source>
</evidence>
<dbReference type="Gene3D" id="3.40.50.300">
    <property type="entry name" value="P-loop containing nucleotide triphosphate hydrolases"/>
    <property type="match status" value="1"/>
</dbReference>
<keyword evidence="4" id="KW-0547">Nucleotide-binding</keyword>
<dbReference type="Gene3D" id="2.40.50.140">
    <property type="entry name" value="Nucleic acid-binding proteins"/>
    <property type="match status" value="1"/>
</dbReference>
<keyword evidence="3" id="KW-0997">Cell inner membrane</keyword>
<evidence type="ECO:0000256" key="2">
    <source>
        <dbReference type="ARBA" id="ARBA00022475"/>
    </source>
</evidence>
<dbReference type="SUPFAM" id="SSF50331">
    <property type="entry name" value="MOP-like"/>
    <property type="match status" value="1"/>
</dbReference>
<name>A0A381UBH6_9ZZZZ</name>
<sequence length="362" mass="40064">MAQVILSELKKSYGPISIFDGTSLTIENGEFIVFVGPSGSGKSTLLRMIAGLESTTGGTINIGGQDVTYDEPSERGIAMVFQNYALYPHMDVFANIAFNLRISRLPKTEVQKRVIEAARILRLEELLDRSPAQLSGGQQQRVAIGRAIVRKPKVFLFDEPLSNLDADLRTQMRLEIEKLHREIGATMIYVTHDQTEAMTLADRIVVLNHGEIQQVGTPDELYDTPANSFVAGFIGSPKMNLLDATVISQNKTSVEVQLEFGKSKIRLSTKSLKPKDKIKIGIRPEDFQISDKSLDKNINFSGQVDTADRLGNITYAYVKVDPDTTLTVQTFAKRKIKSGSKVKISISPDRLHVFGPDGSRCF</sequence>
<dbReference type="FunFam" id="3.40.50.300:FF:000042">
    <property type="entry name" value="Maltose/maltodextrin ABC transporter, ATP-binding protein"/>
    <property type="match status" value="1"/>
</dbReference>
<dbReference type="PANTHER" id="PTHR43875:SF3">
    <property type="entry name" value="MALTOSE_MALTODEXTRIN IMPORT ATP-BINDING PROTEIN MALK"/>
    <property type="match status" value="1"/>
</dbReference>
<dbReference type="PANTHER" id="PTHR43875">
    <property type="entry name" value="MALTODEXTRIN IMPORT ATP-BINDING PROTEIN MSMX"/>
    <property type="match status" value="1"/>
</dbReference>
<protein>
    <recommendedName>
        <fullName evidence="7">ABC transporter domain-containing protein</fullName>
    </recommendedName>
</protein>
<evidence type="ECO:0000256" key="6">
    <source>
        <dbReference type="ARBA" id="ARBA00023136"/>
    </source>
</evidence>
<dbReference type="EMBL" id="UINC01006100">
    <property type="protein sequence ID" value="SVA25489.1"/>
    <property type="molecule type" value="Genomic_DNA"/>
</dbReference>
<reference evidence="8" key="1">
    <citation type="submission" date="2018-05" db="EMBL/GenBank/DDBJ databases">
        <authorList>
            <person name="Lanie J.A."/>
            <person name="Ng W.-L."/>
            <person name="Kazmierczak K.M."/>
            <person name="Andrzejewski T.M."/>
            <person name="Davidsen T.M."/>
            <person name="Wayne K.J."/>
            <person name="Tettelin H."/>
            <person name="Glass J.I."/>
            <person name="Rusch D."/>
            <person name="Podicherti R."/>
            <person name="Tsui H.-C.T."/>
            <person name="Winkler M.E."/>
        </authorList>
    </citation>
    <scope>NUCLEOTIDE SEQUENCE</scope>
</reference>
<dbReference type="InterPro" id="IPR008995">
    <property type="entry name" value="Mo/tungstate-bd_C_term_dom"/>
</dbReference>
<evidence type="ECO:0000313" key="8">
    <source>
        <dbReference type="EMBL" id="SVA25489.1"/>
    </source>
</evidence>
<dbReference type="InterPro" id="IPR012340">
    <property type="entry name" value="NA-bd_OB-fold"/>
</dbReference>
<dbReference type="CDD" id="cd03301">
    <property type="entry name" value="ABC_MalK_N"/>
    <property type="match status" value="1"/>
</dbReference>
<feature type="domain" description="ABC transporter" evidence="7">
    <location>
        <begin position="4"/>
        <end position="234"/>
    </location>
</feature>
<dbReference type="Pfam" id="PF17912">
    <property type="entry name" value="OB_MalK"/>
    <property type="match status" value="1"/>
</dbReference>
<evidence type="ECO:0000256" key="4">
    <source>
        <dbReference type="ARBA" id="ARBA00022741"/>
    </source>
</evidence>
<dbReference type="InterPro" id="IPR017871">
    <property type="entry name" value="ABC_transporter-like_CS"/>
</dbReference>
<evidence type="ECO:0000256" key="1">
    <source>
        <dbReference type="ARBA" id="ARBA00022448"/>
    </source>
</evidence>
<dbReference type="InterPro" id="IPR040582">
    <property type="entry name" value="OB_MalK-like"/>
</dbReference>
<dbReference type="PROSITE" id="PS00211">
    <property type="entry name" value="ABC_TRANSPORTER_1"/>
    <property type="match status" value="1"/>
</dbReference>
<dbReference type="NCBIfam" id="NF008653">
    <property type="entry name" value="PRK11650.1"/>
    <property type="match status" value="1"/>
</dbReference>
<dbReference type="Pfam" id="PF00005">
    <property type="entry name" value="ABC_tran"/>
    <property type="match status" value="1"/>
</dbReference>
<dbReference type="GO" id="GO:0015423">
    <property type="term" value="F:ABC-type maltose transporter activity"/>
    <property type="evidence" value="ECO:0007669"/>
    <property type="project" value="TreeGrafter"/>
</dbReference>
<proteinExistence type="predicted"/>
<dbReference type="SMART" id="SM00382">
    <property type="entry name" value="AAA"/>
    <property type="match status" value="1"/>
</dbReference>
<evidence type="ECO:0000256" key="5">
    <source>
        <dbReference type="ARBA" id="ARBA00022840"/>
    </source>
</evidence>
<dbReference type="InterPro" id="IPR015855">
    <property type="entry name" value="ABC_transpr_MalK-like"/>
</dbReference>
<keyword evidence="5" id="KW-0067">ATP-binding</keyword>
<dbReference type="Gene3D" id="2.40.50.100">
    <property type="match status" value="1"/>
</dbReference>
<gene>
    <name evidence="8" type="ORF">METZ01_LOCUS78343</name>
</gene>